<sequence>MFQSLQYASVFLAFSSFAVAAETGRRAKCTVKVVRKPWDMLTSKERSAYIDAELCLMAAPSQLNIPGTETRWDDLHWNHIVQANFIHDVGQFLPWHRYYIAIHGDLLRNECGYTGPLPYWDETADSALPSLESASIFQPDAFGGNGVGSGPQKYIADGPFANSTLHLKRLGVAPADYKIYRDLNARTLIGGAQATIDACFQISTYTAAWECWAGLPHSSGHGATGGLMVDVVLSPGDPVFYLHHGWLDAMWWKWQSLDLPNRLKDMGGRNIPRESYVGNIGLPLPGPEWTNHDGDDGSVTTLNHVLYMSDMYPNVTVADVMDVRGDVVCAEYFYNDSFTFTMSRIVDGIIVFDTIIS</sequence>
<dbReference type="EMBL" id="JAFIMR010000009">
    <property type="protein sequence ID" value="KAI1874720.1"/>
    <property type="molecule type" value="Genomic_DNA"/>
</dbReference>
<evidence type="ECO:0000313" key="5">
    <source>
        <dbReference type="EMBL" id="KAI1874720.1"/>
    </source>
</evidence>
<dbReference type="AlphaFoldDB" id="A0A9Q0ARC3"/>
<dbReference type="Proteomes" id="UP000829685">
    <property type="component" value="Unassembled WGS sequence"/>
</dbReference>
<organism evidence="5 6">
    <name type="scientific">Neoarthrinium moseri</name>
    <dbReference type="NCBI Taxonomy" id="1658444"/>
    <lineage>
        <taxon>Eukaryota</taxon>
        <taxon>Fungi</taxon>
        <taxon>Dikarya</taxon>
        <taxon>Ascomycota</taxon>
        <taxon>Pezizomycotina</taxon>
        <taxon>Sordariomycetes</taxon>
        <taxon>Xylariomycetidae</taxon>
        <taxon>Amphisphaeriales</taxon>
        <taxon>Apiosporaceae</taxon>
        <taxon>Neoarthrinium</taxon>
    </lineage>
</organism>
<keyword evidence="2" id="KW-0186">Copper</keyword>
<dbReference type="Pfam" id="PF00264">
    <property type="entry name" value="Tyrosinase"/>
    <property type="match status" value="1"/>
</dbReference>
<feature type="domain" description="Tyrosinase copper-binding" evidence="4">
    <location>
        <begin position="237"/>
        <end position="248"/>
    </location>
</feature>
<evidence type="ECO:0000259" key="4">
    <source>
        <dbReference type="PROSITE" id="PS00498"/>
    </source>
</evidence>
<keyword evidence="6" id="KW-1185">Reference proteome</keyword>
<evidence type="ECO:0000313" key="6">
    <source>
        <dbReference type="Proteomes" id="UP000829685"/>
    </source>
</evidence>
<dbReference type="PANTHER" id="PTHR11474:SF126">
    <property type="entry name" value="TYROSINASE-LIKE PROTEIN TYR-1-RELATED"/>
    <property type="match status" value="1"/>
</dbReference>
<evidence type="ECO:0000256" key="1">
    <source>
        <dbReference type="ARBA" id="ARBA00022723"/>
    </source>
</evidence>
<feature type="signal peptide" evidence="3">
    <location>
        <begin position="1"/>
        <end position="20"/>
    </location>
</feature>
<reference evidence="5" key="1">
    <citation type="submission" date="2021-03" db="EMBL/GenBank/DDBJ databases">
        <title>Revisited historic fungal species revealed as producer of novel bioactive compounds through whole genome sequencing and comparative genomics.</title>
        <authorList>
            <person name="Vignolle G.A."/>
            <person name="Hochenegger N."/>
            <person name="Mach R.L."/>
            <person name="Mach-Aigner A.R."/>
            <person name="Javad Rahimi M."/>
            <person name="Salim K.A."/>
            <person name="Chan C.M."/>
            <person name="Lim L.B.L."/>
            <person name="Cai F."/>
            <person name="Druzhinina I.S."/>
            <person name="U'Ren J.M."/>
            <person name="Derntl C."/>
        </authorList>
    </citation>
    <scope>NUCLEOTIDE SEQUENCE</scope>
    <source>
        <strain evidence="5">TUCIM 5799</strain>
    </source>
</reference>
<keyword evidence="3" id="KW-0732">Signal</keyword>
<dbReference type="Gene3D" id="1.10.1280.10">
    <property type="entry name" value="Di-copper center containing domain from catechol oxidase"/>
    <property type="match status" value="1"/>
</dbReference>
<dbReference type="PANTHER" id="PTHR11474">
    <property type="entry name" value="TYROSINASE FAMILY MEMBER"/>
    <property type="match status" value="1"/>
</dbReference>
<protein>
    <recommendedName>
        <fullName evidence="4">Tyrosinase copper-binding domain-containing protein</fullName>
    </recommendedName>
</protein>
<name>A0A9Q0ARC3_9PEZI</name>
<accession>A0A9Q0ARC3</accession>
<evidence type="ECO:0000256" key="3">
    <source>
        <dbReference type="SAM" id="SignalP"/>
    </source>
</evidence>
<keyword evidence="1" id="KW-0479">Metal-binding</keyword>
<feature type="chain" id="PRO_5040159804" description="Tyrosinase copper-binding domain-containing protein" evidence="3">
    <location>
        <begin position="21"/>
        <end position="357"/>
    </location>
</feature>
<dbReference type="InterPro" id="IPR002227">
    <property type="entry name" value="Tyrosinase_Cu-bd"/>
</dbReference>
<dbReference type="GO" id="GO:0046872">
    <property type="term" value="F:metal ion binding"/>
    <property type="evidence" value="ECO:0007669"/>
    <property type="project" value="UniProtKB-KW"/>
</dbReference>
<dbReference type="InterPro" id="IPR050316">
    <property type="entry name" value="Tyrosinase/Hemocyanin"/>
</dbReference>
<proteinExistence type="predicted"/>
<gene>
    <name evidence="5" type="ORF">JX265_004928</name>
</gene>
<dbReference type="InterPro" id="IPR008922">
    <property type="entry name" value="Di-copper_centre_dom_sf"/>
</dbReference>
<comment type="caution">
    <text evidence="5">The sequence shown here is derived from an EMBL/GenBank/DDBJ whole genome shotgun (WGS) entry which is preliminary data.</text>
</comment>
<dbReference type="PRINTS" id="PR00092">
    <property type="entry name" value="TYROSINASE"/>
</dbReference>
<evidence type="ECO:0000256" key="2">
    <source>
        <dbReference type="ARBA" id="ARBA00023008"/>
    </source>
</evidence>
<dbReference type="PROSITE" id="PS00498">
    <property type="entry name" value="TYROSINASE_2"/>
    <property type="match status" value="1"/>
</dbReference>
<dbReference type="GO" id="GO:0016491">
    <property type="term" value="F:oxidoreductase activity"/>
    <property type="evidence" value="ECO:0007669"/>
    <property type="project" value="InterPro"/>
</dbReference>
<dbReference type="SUPFAM" id="SSF48056">
    <property type="entry name" value="Di-copper centre-containing domain"/>
    <property type="match status" value="1"/>
</dbReference>